<evidence type="ECO:0000313" key="9">
    <source>
        <dbReference type="Proteomes" id="UP000039046"/>
    </source>
</evidence>
<evidence type="ECO:0000256" key="3">
    <source>
        <dbReference type="ARBA" id="ARBA00022989"/>
    </source>
</evidence>
<evidence type="ECO:0000256" key="6">
    <source>
        <dbReference type="SAM" id="Phobius"/>
    </source>
</evidence>
<dbReference type="InterPro" id="IPR052337">
    <property type="entry name" value="SAT4-like"/>
</dbReference>
<dbReference type="OrthoDB" id="444631at2759"/>
<dbReference type="HOGENOM" id="CLU_028200_6_1_1"/>
<accession>A0A0A1TJE5</accession>
<feature type="transmembrane region" description="Helical" evidence="6">
    <location>
        <begin position="91"/>
        <end position="110"/>
    </location>
</feature>
<feature type="domain" description="Rhodopsin" evidence="7">
    <location>
        <begin position="2"/>
        <end position="185"/>
    </location>
</feature>
<sequence length="258" mass="29368">MYFWIASIVYFWNVGILKIILLVFYLRIFAGYSRGIDRLLWVFLLGTAVCMYTFVLLVIFLYNPIEFAWNRWDGQHQGRCLNTNLVGVLQSWINLALDIGVFIIPLSQLGHLNLHWKQKISVGAMFFLGTLATIAGFIRLSWILQFQVASLNPTQDFFLLCYLSSVQVNIGIICVCMPTIRLMVQKAIGFRSTVLEGSSQAMSRFSVADRLNRLKHRAQLPSKSRPIIRHMGLVGSTAHNDTLRGWSPSYDDDVELAA</sequence>
<keyword evidence="3 6" id="KW-1133">Transmembrane helix</keyword>
<keyword evidence="9" id="KW-1185">Reference proteome</keyword>
<keyword evidence="2 6" id="KW-0812">Transmembrane</keyword>
<evidence type="ECO:0000259" key="7">
    <source>
        <dbReference type="Pfam" id="PF20684"/>
    </source>
</evidence>
<comment type="subcellular location">
    <subcellularLocation>
        <location evidence="1">Membrane</location>
        <topology evidence="1">Multi-pass membrane protein</topology>
    </subcellularLocation>
</comment>
<feature type="transmembrane region" description="Helical" evidence="6">
    <location>
        <begin position="6"/>
        <end position="27"/>
    </location>
</feature>
<organism evidence="8 9">
    <name type="scientific">[Torrubiella] hemipterigena</name>
    <dbReference type="NCBI Taxonomy" id="1531966"/>
    <lineage>
        <taxon>Eukaryota</taxon>
        <taxon>Fungi</taxon>
        <taxon>Dikarya</taxon>
        <taxon>Ascomycota</taxon>
        <taxon>Pezizomycotina</taxon>
        <taxon>Sordariomycetes</taxon>
        <taxon>Hypocreomycetidae</taxon>
        <taxon>Hypocreales</taxon>
        <taxon>Clavicipitaceae</taxon>
        <taxon>Clavicipitaceae incertae sedis</taxon>
        <taxon>'Torrubiella' clade</taxon>
    </lineage>
</organism>
<proteinExistence type="inferred from homology"/>
<feature type="transmembrane region" description="Helical" evidence="6">
    <location>
        <begin position="122"/>
        <end position="145"/>
    </location>
</feature>
<dbReference type="EMBL" id="CDHN01000009">
    <property type="protein sequence ID" value="CEJ95189.1"/>
    <property type="molecule type" value="Genomic_DNA"/>
</dbReference>
<evidence type="ECO:0000313" key="8">
    <source>
        <dbReference type="EMBL" id="CEJ95189.1"/>
    </source>
</evidence>
<feature type="transmembrane region" description="Helical" evidence="6">
    <location>
        <begin position="39"/>
        <end position="62"/>
    </location>
</feature>
<evidence type="ECO:0000256" key="2">
    <source>
        <dbReference type="ARBA" id="ARBA00022692"/>
    </source>
</evidence>
<evidence type="ECO:0000256" key="5">
    <source>
        <dbReference type="ARBA" id="ARBA00038359"/>
    </source>
</evidence>
<keyword evidence="4 6" id="KW-0472">Membrane</keyword>
<protein>
    <recommendedName>
        <fullName evidence="7">Rhodopsin domain-containing protein</fullName>
    </recommendedName>
</protein>
<evidence type="ECO:0000256" key="4">
    <source>
        <dbReference type="ARBA" id="ARBA00023136"/>
    </source>
</evidence>
<dbReference type="STRING" id="1531966.A0A0A1TJE5"/>
<dbReference type="Pfam" id="PF20684">
    <property type="entry name" value="Fung_rhodopsin"/>
    <property type="match status" value="1"/>
</dbReference>
<dbReference type="GO" id="GO:0016020">
    <property type="term" value="C:membrane"/>
    <property type="evidence" value="ECO:0007669"/>
    <property type="project" value="UniProtKB-SubCell"/>
</dbReference>
<dbReference type="InterPro" id="IPR049326">
    <property type="entry name" value="Rhodopsin_dom_fungi"/>
</dbReference>
<reference evidence="8 9" key="1">
    <citation type="journal article" date="2015" name="Genome Announc.">
        <title>Draft Genome Sequence and Gene Annotation of the Entomopathogenic Fungus Verticillium hemipterigenum.</title>
        <authorList>
            <person name="Horn F."/>
            <person name="Habel A."/>
            <person name="Scharf D.H."/>
            <person name="Dworschak J."/>
            <person name="Brakhage A.A."/>
            <person name="Guthke R."/>
            <person name="Hertweck C."/>
            <person name="Linde J."/>
        </authorList>
    </citation>
    <scope>NUCLEOTIDE SEQUENCE [LARGE SCALE GENOMIC DNA]</scope>
</reference>
<feature type="transmembrane region" description="Helical" evidence="6">
    <location>
        <begin position="157"/>
        <end position="180"/>
    </location>
</feature>
<name>A0A0A1TJE5_9HYPO</name>
<dbReference type="AlphaFoldDB" id="A0A0A1TJE5"/>
<dbReference type="PANTHER" id="PTHR33048">
    <property type="entry name" value="PTH11-LIKE INTEGRAL MEMBRANE PROTEIN (AFU_ORTHOLOGUE AFUA_5G11245)"/>
    <property type="match status" value="1"/>
</dbReference>
<gene>
    <name evidence="8" type="ORF">VHEMI10686</name>
</gene>
<comment type="similarity">
    <text evidence="5">Belongs to the SAT4 family.</text>
</comment>
<dbReference type="Proteomes" id="UP000039046">
    <property type="component" value="Unassembled WGS sequence"/>
</dbReference>
<dbReference type="PANTHER" id="PTHR33048:SF143">
    <property type="entry name" value="EXTRACELLULAR MEMBRANE PROTEIN CFEM DOMAIN-CONTAINING PROTEIN-RELATED"/>
    <property type="match status" value="1"/>
</dbReference>
<evidence type="ECO:0000256" key="1">
    <source>
        <dbReference type="ARBA" id="ARBA00004141"/>
    </source>
</evidence>